<dbReference type="Pfam" id="PF11167">
    <property type="entry name" value="DUF2953"/>
    <property type="match status" value="1"/>
</dbReference>
<protein>
    <recommendedName>
        <fullName evidence="3">DUF2953 domain-containing protein</fullName>
    </recommendedName>
</protein>
<proteinExistence type="predicted"/>
<sequence length="197" mass="22401">MFWVAIGVILFCLLLLISKVNIYITFSYKQDSQLIIVRIRFYGIQLLNKVIDLDEVENKDLWKNPFKGKSFIESLKYVDSLAHSVFETIGSLTIAARTFFERMHVHRLEWNTFFGTGDVSSTGIAAGGLWTIKGSLIGFAGTISTLECEPIISVLPNFQRKFIDSKFDCIVSIRIGQAMYALIKVIRKSSLKKEVYI</sequence>
<keyword evidence="2" id="KW-1185">Reference proteome</keyword>
<reference evidence="1" key="1">
    <citation type="journal article" date="2014" name="Int. J. Syst. Evol. Microbiol.">
        <title>Complete genome sequence of Corynebacterium casei LMG S-19264T (=DSM 44701T), isolated from a smear-ripened cheese.</title>
        <authorList>
            <consortium name="US DOE Joint Genome Institute (JGI-PGF)"/>
            <person name="Walter F."/>
            <person name="Albersmeier A."/>
            <person name="Kalinowski J."/>
            <person name="Ruckert C."/>
        </authorList>
    </citation>
    <scope>NUCLEOTIDE SEQUENCE</scope>
    <source>
        <strain evidence="1">CGMCC 1.12754</strain>
    </source>
</reference>
<accession>A0A917GYE0</accession>
<evidence type="ECO:0000313" key="2">
    <source>
        <dbReference type="Proteomes" id="UP000622860"/>
    </source>
</evidence>
<evidence type="ECO:0000313" key="1">
    <source>
        <dbReference type="EMBL" id="GGG61592.1"/>
    </source>
</evidence>
<evidence type="ECO:0008006" key="3">
    <source>
        <dbReference type="Google" id="ProtNLM"/>
    </source>
</evidence>
<comment type="caution">
    <text evidence="1">The sequence shown here is derived from an EMBL/GenBank/DDBJ whole genome shotgun (WGS) entry which is preliminary data.</text>
</comment>
<dbReference type="EMBL" id="BMFR01000001">
    <property type="protein sequence ID" value="GGG61592.1"/>
    <property type="molecule type" value="Genomic_DNA"/>
</dbReference>
<dbReference type="Proteomes" id="UP000622860">
    <property type="component" value="Unassembled WGS sequence"/>
</dbReference>
<dbReference type="AlphaFoldDB" id="A0A917GYE0"/>
<gene>
    <name evidence="1" type="ORF">GCM10011398_01090</name>
</gene>
<organism evidence="1 2">
    <name type="scientific">Virgibacillus oceani</name>
    <dbReference type="NCBI Taxonomy" id="1479511"/>
    <lineage>
        <taxon>Bacteria</taxon>
        <taxon>Bacillati</taxon>
        <taxon>Bacillota</taxon>
        <taxon>Bacilli</taxon>
        <taxon>Bacillales</taxon>
        <taxon>Bacillaceae</taxon>
        <taxon>Virgibacillus</taxon>
    </lineage>
</organism>
<name>A0A917GYE0_9BACI</name>
<reference evidence="1" key="2">
    <citation type="submission" date="2020-09" db="EMBL/GenBank/DDBJ databases">
        <authorList>
            <person name="Sun Q."/>
            <person name="Zhou Y."/>
        </authorList>
    </citation>
    <scope>NUCLEOTIDE SEQUENCE</scope>
    <source>
        <strain evidence="1">CGMCC 1.12754</strain>
    </source>
</reference>
<dbReference type="InterPro" id="IPR021338">
    <property type="entry name" value="DUF2953"/>
</dbReference>